<name>A0AB34IW79_PRYPA</name>
<evidence type="ECO:0000313" key="1">
    <source>
        <dbReference type="EMBL" id="KAL1507364.1"/>
    </source>
</evidence>
<protein>
    <submittedName>
        <fullName evidence="1">Uncharacterized protein</fullName>
    </submittedName>
</protein>
<sequence length="476" mass="52961">MMALLLPSCSQSADNLPPRWSEASRCPANRYGADGPPIHDAAPWLLVPPAARSAIEAAEKVRPAQRRAFTSLLSKLERQQPVSVVSVGGSMTAGMMCDDVLARRRMRNCSYPERFVELLRTAFYPPRERALLSHANRATGGTTTAAFLPQMDVLLAAHADAAVLADLLLVDFSANDEFEEQDWGLPSSAEVSRFLKQDKVFAATEVLLRRLAHVAPATAVLMVEGAAITTATGACHRQKLKCEPRLKEPRDVSGAQLAAQLYGMAYVRYPLMVKLRGVDYPRVNHPPYKIHIHIAAACLVWFCVFSSQLQQRELPELSSPVLLSRYVVCAKPQSRFDAASHFKRGNTSLETPQGDWRLLQDRPDKFGWIAHRRGQTIEFPLKFGPSPRVTLVYTQGYDRWGEVNVTFSGSSESFVLNAHHEQRTTVSSSLVMNVARNKMQRVDGGVKGFSIRPYETRTLRLRLLSKTFKIISVTSC</sequence>
<reference evidence="1 2" key="1">
    <citation type="journal article" date="2024" name="Science">
        <title>Giant polyketide synthase enzymes in the biosynthesis of giant marine polyether toxins.</title>
        <authorList>
            <person name="Fallon T.R."/>
            <person name="Shende V.V."/>
            <person name="Wierzbicki I.H."/>
            <person name="Pendleton A.L."/>
            <person name="Watervoot N.F."/>
            <person name="Auber R.P."/>
            <person name="Gonzalez D.J."/>
            <person name="Wisecaver J.H."/>
            <person name="Moore B.S."/>
        </authorList>
    </citation>
    <scope>NUCLEOTIDE SEQUENCE [LARGE SCALE GENOMIC DNA]</scope>
    <source>
        <strain evidence="1 2">12B1</strain>
    </source>
</reference>
<accession>A0AB34IW79</accession>
<dbReference type="PANTHER" id="PTHR34407">
    <property type="entry name" value="EXPRESSED PROTEIN"/>
    <property type="match status" value="1"/>
</dbReference>
<dbReference type="AlphaFoldDB" id="A0AB34IW79"/>
<proteinExistence type="predicted"/>
<dbReference type="PANTHER" id="PTHR34407:SF1">
    <property type="entry name" value="SGNH HYDROLASE-TYPE ESTERASE DOMAIN-CONTAINING PROTEIN"/>
    <property type="match status" value="1"/>
</dbReference>
<dbReference type="EMBL" id="JBGBPQ010000018">
    <property type="protein sequence ID" value="KAL1507364.1"/>
    <property type="molecule type" value="Genomic_DNA"/>
</dbReference>
<comment type="caution">
    <text evidence="1">The sequence shown here is derived from an EMBL/GenBank/DDBJ whole genome shotgun (WGS) entry which is preliminary data.</text>
</comment>
<gene>
    <name evidence="1" type="ORF">AB1Y20_008210</name>
</gene>
<evidence type="ECO:0000313" key="2">
    <source>
        <dbReference type="Proteomes" id="UP001515480"/>
    </source>
</evidence>
<dbReference type="SUPFAM" id="SSF52266">
    <property type="entry name" value="SGNH hydrolase"/>
    <property type="match status" value="1"/>
</dbReference>
<keyword evidence="2" id="KW-1185">Reference proteome</keyword>
<organism evidence="1 2">
    <name type="scientific">Prymnesium parvum</name>
    <name type="common">Toxic golden alga</name>
    <dbReference type="NCBI Taxonomy" id="97485"/>
    <lineage>
        <taxon>Eukaryota</taxon>
        <taxon>Haptista</taxon>
        <taxon>Haptophyta</taxon>
        <taxon>Prymnesiophyceae</taxon>
        <taxon>Prymnesiales</taxon>
        <taxon>Prymnesiaceae</taxon>
        <taxon>Prymnesium</taxon>
    </lineage>
</organism>
<dbReference type="Proteomes" id="UP001515480">
    <property type="component" value="Unassembled WGS sequence"/>
</dbReference>